<dbReference type="SUPFAM" id="SSF58104">
    <property type="entry name" value="Methyl-accepting chemotaxis protein (MCP) signaling domain"/>
    <property type="match status" value="1"/>
</dbReference>
<dbReference type="PANTHER" id="PTHR43531:SF11">
    <property type="entry name" value="METHYL-ACCEPTING CHEMOTAXIS PROTEIN 3"/>
    <property type="match status" value="1"/>
</dbReference>
<keyword evidence="2" id="KW-1003">Cell membrane</keyword>
<keyword evidence="13" id="KW-1185">Reference proteome</keyword>
<dbReference type="SMART" id="SM00283">
    <property type="entry name" value="MA"/>
    <property type="match status" value="1"/>
</dbReference>
<accession>A0A7X1B5U0</accession>
<evidence type="ECO:0000256" key="8">
    <source>
        <dbReference type="PROSITE-ProRule" id="PRU00284"/>
    </source>
</evidence>
<dbReference type="CDD" id="cd12912">
    <property type="entry name" value="PDC2_MCP_like"/>
    <property type="match status" value="1"/>
</dbReference>
<dbReference type="PANTHER" id="PTHR43531">
    <property type="entry name" value="PROTEIN ICFG"/>
    <property type="match status" value="1"/>
</dbReference>
<name>A0A7X1B5U0_9BACT</name>
<proteinExistence type="inferred from homology"/>
<evidence type="ECO:0000256" key="3">
    <source>
        <dbReference type="ARBA" id="ARBA00022500"/>
    </source>
</evidence>
<dbReference type="EMBL" id="JACHVC010000005">
    <property type="protein sequence ID" value="MBC2604935.1"/>
    <property type="molecule type" value="Genomic_DNA"/>
</dbReference>
<keyword evidence="6 10" id="KW-0472">Membrane</keyword>
<keyword evidence="4 10" id="KW-0812">Transmembrane</keyword>
<dbReference type="GO" id="GO:0005886">
    <property type="term" value="C:plasma membrane"/>
    <property type="evidence" value="ECO:0007669"/>
    <property type="project" value="UniProtKB-SubCell"/>
</dbReference>
<dbReference type="InterPro" id="IPR004090">
    <property type="entry name" value="Chemotax_Me-accpt_rcpt"/>
</dbReference>
<gene>
    <name evidence="12" type="ORF">H5P27_02655</name>
</gene>
<evidence type="ECO:0000256" key="2">
    <source>
        <dbReference type="ARBA" id="ARBA00022475"/>
    </source>
</evidence>
<comment type="similarity">
    <text evidence="7">Belongs to the methyl-accepting chemotaxis (MCP) protein family.</text>
</comment>
<dbReference type="PRINTS" id="PR00260">
    <property type="entry name" value="CHEMTRNSDUCR"/>
</dbReference>
<dbReference type="InterPro" id="IPR033479">
    <property type="entry name" value="dCache_1"/>
</dbReference>
<comment type="caution">
    <text evidence="12">The sequence shown here is derived from an EMBL/GenBank/DDBJ whole genome shotgun (WGS) entry which is preliminary data.</text>
</comment>
<evidence type="ECO:0000256" key="1">
    <source>
        <dbReference type="ARBA" id="ARBA00004651"/>
    </source>
</evidence>
<dbReference type="InterPro" id="IPR051310">
    <property type="entry name" value="MCP_chemotaxis"/>
</dbReference>
<feature type="domain" description="Methyl-accepting transducer" evidence="11">
    <location>
        <begin position="310"/>
        <end position="540"/>
    </location>
</feature>
<keyword evidence="3" id="KW-0145">Chemotaxis</keyword>
<evidence type="ECO:0000313" key="12">
    <source>
        <dbReference type="EMBL" id="MBC2604935.1"/>
    </source>
</evidence>
<dbReference type="AlphaFoldDB" id="A0A7X1B5U0"/>
<organism evidence="12 13">
    <name type="scientific">Pelagicoccus albus</name>
    <dbReference type="NCBI Taxonomy" id="415222"/>
    <lineage>
        <taxon>Bacteria</taxon>
        <taxon>Pseudomonadati</taxon>
        <taxon>Verrucomicrobiota</taxon>
        <taxon>Opitutia</taxon>
        <taxon>Puniceicoccales</taxon>
        <taxon>Pelagicoccaceae</taxon>
        <taxon>Pelagicoccus</taxon>
    </lineage>
</organism>
<protein>
    <submittedName>
        <fullName evidence="12">Methyl-accepting chemotaxis protein</fullName>
    </submittedName>
</protein>
<dbReference type="PROSITE" id="PS50111">
    <property type="entry name" value="CHEMOTAXIS_TRANSDUC_2"/>
    <property type="match status" value="1"/>
</dbReference>
<evidence type="ECO:0000256" key="9">
    <source>
        <dbReference type="SAM" id="MobiDB-lite"/>
    </source>
</evidence>
<reference evidence="12 13" key="1">
    <citation type="submission" date="2020-07" db="EMBL/GenBank/DDBJ databases">
        <authorList>
            <person name="Feng X."/>
        </authorList>
    </citation>
    <scope>NUCLEOTIDE SEQUENCE [LARGE SCALE GENOMIC DNA]</scope>
    <source>
        <strain evidence="12 13">JCM23202</strain>
    </source>
</reference>
<evidence type="ECO:0000256" key="6">
    <source>
        <dbReference type="ARBA" id="ARBA00023136"/>
    </source>
</evidence>
<evidence type="ECO:0000259" key="11">
    <source>
        <dbReference type="PROSITE" id="PS50111"/>
    </source>
</evidence>
<feature type="transmembrane region" description="Helical" evidence="10">
    <location>
        <begin position="269"/>
        <end position="292"/>
    </location>
</feature>
<evidence type="ECO:0000313" key="13">
    <source>
        <dbReference type="Proteomes" id="UP000526501"/>
    </source>
</evidence>
<feature type="region of interest" description="Disordered" evidence="9">
    <location>
        <begin position="563"/>
        <end position="602"/>
    </location>
</feature>
<dbReference type="GO" id="GO:0007165">
    <property type="term" value="P:signal transduction"/>
    <property type="evidence" value="ECO:0007669"/>
    <property type="project" value="UniProtKB-KW"/>
</dbReference>
<evidence type="ECO:0000256" key="10">
    <source>
        <dbReference type="SAM" id="Phobius"/>
    </source>
</evidence>
<dbReference type="Gene3D" id="1.10.287.950">
    <property type="entry name" value="Methyl-accepting chemotaxis protein"/>
    <property type="match status" value="1"/>
</dbReference>
<dbReference type="InterPro" id="IPR004089">
    <property type="entry name" value="MCPsignal_dom"/>
</dbReference>
<dbReference type="GO" id="GO:0004888">
    <property type="term" value="F:transmembrane signaling receptor activity"/>
    <property type="evidence" value="ECO:0007669"/>
    <property type="project" value="InterPro"/>
</dbReference>
<dbReference type="Pfam" id="PF00015">
    <property type="entry name" value="MCPsignal"/>
    <property type="match status" value="1"/>
</dbReference>
<sequence>MKLKLRDKFLISSLAFVILGMGTLAVITHYRFKSALEDAVESQSMQQASSAAHEVDTWLEDKEREMKAWVSGHNVTALSDGFSKVLEERVAESPCAESIYLLDNSGLIVAASEHVSPEMASRLGTISRTYAEQEGFLPISYNSNEEKASFFLSTLVESNGSRSGHMLVEMSLDYLYERFVSRIQVGEEGYAFIAEESGLIVAHPNSNYVGTLDIRTYDWGKQTLESPGEFITYEFEGKGKIAAVQAIFESDWVLCVTAYNEDVYAPVKAVAWFTFFITGGICLVAAVFIVWITTSIVGPIHEIMGGLDSSAFQVTSASNQVASASMDLSKSSEEQASSVEATSNSLTEIAGKTNGNAEKAAGARQVLNETSIRSLEEVHVQIQEAQRAIFETRETAEQTLKVVKTIDEIAFQTNLLALNAAVEAARAGEAGKGFAVVAEEVRALAGKAASAAKTSGELINSSYDSVQHVSSMNEKIADSMKRNLEIAHSVAEKMDEISEDSLGQAACIQEISASMAAIDKVTRDNVANSEESASAAEELNVQARQLKEFVDMLDSVLNGVKATQSAENEAALAPRPRQEPGSSPARFDRVDDSADVMSEMWN</sequence>
<evidence type="ECO:0000256" key="7">
    <source>
        <dbReference type="ARBA" id="ARBA00029447"/>
    </source>
</evidence>
<keyword evidence="8" id="KW-0807">Transducer</keyword>
<dbReference type="Proteomes" id="UP000526501">
    <property type="component" value="Unassembled WGS sequence"/>
</dbReference>
<dbReference type="Gene3D" id="3.30.450.20">
    <property type="entry name" value="PAS domain"/>
    <property type="match status" value="1"/>
</dbReference>
<dbReference type="Pfam" id="PF02743">
    <property type="entry name" value="dCache_1"/>
    <property type="match status" value="1"/>
</dbReference>
<evidence type="ECO:0000256" key="5">
    <source>
        <dbReference type="ARBA" id="ARBA00022989"/>
    </source>
</evidence>
<keyword evidence="5 10" id="KW-1133">Transmembrane helix</keyword>
<dbReference type="RefSeq" id="WP_185658825.1">
    <property type="nucleotide sequence ID" value="NZ_CAWPOO010000005.1"/>
</dbReference>
<dbReference type="GO" id="GO:0006935">
    <property type="term" value="P:chemotaxis"/>
    <property type="evidence" value="ECO:0007669"/>
    <property type="project" value="UniProtKB-KW"/>
</dbReference>
<comment type="subcellular location">
    <subcellularLocation>
        <location evidence="1">Cell membrane</location>
        <topology evidence="1">Multi-pass membrane protein</topology>
    </subcellularLocation>
</comment>
<evidence type="ECO:0000256" key="4">
    <source>
        <dbReference type="ARBA" id="ARBA00022692"/>
    </source>
</evidence>